<sequence>MLIGIGPVPQRSRRNDDFSSSAKTEDQPSRKIQCIQSQHRKDPDATMISAVAQRQKINPVARYSASSRSTMKRFYTTRLDCKGAKTRRRKETAVA</sequence>
<dbReference type="Proteomes" id="UP000250235">
    <property type="component" value="Unassembled WGS sequence"/>
</dbReference>
<evidence type="ECO:0000313" key="3">
    <source>
        <dbReference type="Proteomes" id="UP000250235"/>
    </source>
</evidence>
<dbReference type="EMBL" id="KV014896">
    <property type="protein sequence ID" value="KZV21381.1"/>
    <property type="molecule type" value="Genomic_DNA"/>
</dbReference>
<keyword evidence="3" id="KW-1185">Reference proteome</keyword>
<proteinExistence type="predicted"/>
<name>A0A2Z7AHY4_9LAMI</name>
<protein>
    <submittedName>
        <fullName evidence="2">Uncharacterized protein</fullName>
    </submittedName>
</protein>
<feature type="compositionally biased region" description="Basic and acidic residues" evidence="1">
    <location>
        <begin position="13"/>
        <end position="29"/>
    </location>
</feature>
<evidence type="ECO:0000256" key="1">
    <source>
        <dbReference type="SAM" id="MobiDB-lite"/>
    </source>
</evidence>
<accession>A0A2Z7AHY4</accession>
<gene>
    <name evidence="2" type="ORF">F511_23972</name>
</gene>
<feature type="region of interest" description="Disordered" evidence="1">
    <location>
        <begin position="1"/>
        <end position="43"/>
    </location>
</feature>
<organism evidence="2 3">
    <name type="scientific">Dorcoceras hygrometricum</name>
    <dbReference type="NCBI Taxonomy" id="472368"/>
    <lineage>
        <taxon>Eukaryota</taxon>
        <taxon>Viridiplantae</taxon>
        <taxon>Streptophyta</taxon>
        <taxon>Embryophyta</taxon>
        <taxon>Tracheophyta</taxon>
        <taxon>Spermatophyta</taxon>
        <taxon>Magnoliopsida</taxon>
        <taxon>eudicotyledons</taxon>
        <taxon>Gunneridae</taxon>
        <taxon>Pentapetalae</taxon>
        <taxon>asterids</taxon>
        <taxon>lamiids</taxon>
        <taxon>Lamiales</taxon>
        <taxon>Gesneriaceae</taxon>
        <taxon>Didymocarpoideae</taxon>
        <taxon>Trichosporeae</taxon>
        <taxon>Loxocarpinae</taxon>
        <taxon>Dorcoceras</taxon>
    </lineage>
</organism>
<dbReference type="AlphaFoldDB" id="A0A2Z7AHY4"/>
<reference evidence="2 3" key="1">
    <citation type="journal article" date="2015" name="Proc. Natl. Acad. Sci. U.S.A.">
        <title>The resurrection genome of Boea hygrometrica: A blueprint for survival of dehydration.</title>
        <authorList>
            <person name="Xiao L."/>
            <person name="Yang G."/>
            <person name="Zhang L."/>
            <person name="Yang X."/>
            <person name="Zhao S."/>
            <person name="Ji Z."/>
            <person name="Zhou Q."/>
            <person name="Hu M."/>
            <person name="Wang Y."/>
            <person name="Chen M."/>
            <person name="Xu Y."/>
            <person name="Jin H."/>
            <person name="Xiao X."/>
            <person name="Hu G."/>
            <person name="Bao F."/>
            <person name="Hu Y."/>
            <person name="Wan P."/>
            <person name="Li L."/>
            <person name="Deng X."/>
            <person name="Kuang T."/>
            <person name="Xiang C."/>
            <person name="Zhu J.K."/>
            <person name="Oliver M.J."/>
            <person name="He Y."/>
        </authorList>
    </citation>
    <scope>NUCLEOTIDE SEQUENCE [LARGE SCALE GENOMIC DNA]</scope>
    <source>
        <strain evidence="3">cv. XS01</strain>
    </source>
</reference>
<evidence type="ECO:0000313" key="2">
    <source>
        <dbReference type="EMBL" id="KZV21381.1"/>
    </source>
</evidence>